<comment type="cofactor">
    <cofactor evidence="2">
        <name>Mg(2+)</name>
        <dbReference type="ChEBI" id="CHEBI:18420"/>
    </cofactor>
</comment>
<evidence type="ECO:0000256" key="4">
    <source>
        <dbReference type="ARBA" id="ARBA00022801"/>
    </source>
</evidence>
<dbReference type="PROSITE" id="PS50137">
    <property type="entry name" value="DS_RBD"/>
    <property type="match status" value="1"/>
</dbReference>
<dbReference type="InterPro" id="IPR014720">
    <property type="entry name" value="dsRBD_dom"/>
</dbReference>
<dbReference type="PROSITE" id="PS00517">
    <property type="entry name" value="RNASE_3_1"/>
    <property type="match status" value="1"/>
</dbReference>
<dbReference type="GO" id="GO:0003723">
    <property type="term" value="F:RNA binding"/>
    <property type="evidence" value="ECO:0007669"/>
    <property type="project" value="UniProtKB-UniRule"/>
</dbReference>
<dbReference type="STRING" id="151549.A0A4C1ZYZ0"/>
<gene>
    <name evidence="10" type="primary">Dcr-1</name>
    <name evidence="10" type="ORF">EVAR_64481_1</name>
</gene>
<dbReference type="SUPFAM" id="SSF69065">
    <property type="entry name" value="RNase III domain-like"/>
    <property type="match status" value="1"/>
</dbReference>
<comment type="caution">
    <text evidence="10">The sequence shown here is derived from an EMBL/GenBank/DDBJ whole genome shotgun (WGS) entry which is preliminary data.</text>
</comment>
<dbReference type="CDD" id="cd00593">
    <property type="entry name" value="RIBOc"/>
    <property type="match status" value="1"/>
</dbReference>
<dbReference type="InterPro" id="IPR036389">
    <property type="entry name" value="RNase_III_sf"/>
</dbReference>
<dbReference type="Gene3D" id="3.30.160.20">
    <property type="match status" value="1"/>
</dbReference>
<dbReference type="GO" id="GO:0046872">
    <property type="term" value="F:metal ion binding"/>
    <property type="evidence" value="ECO:0007669"/>
    <property type="project" value="UniProtKB-KW"/>
</dbReference>
<evidence type="ECO:0000256" key="5">
    <source>
        <dbReference type="ARBA" id="ARBA00022842"/>
    </source>
</evidence>
<dbReference type="OrthoDB" id="416741at2759"/>
<sequence length="298" mass="34301">MCHVQGAVLSKRVAWPNARRRASRSLPLIYRRRALSHPSYIRNRLTSSYERLEFLGDALLDFLITAHIFEQHQNLNPGELTDLRSALVNNVTFASYTVKLGLQKYLCSQFNPVLDSAIINFVEYQMQRNHVMTEDVLYLIDEEDCKIAEYVEVPKVLSDIFEALAGAIYLDSGGDAAAVWRVYYSIMRRELTEFAANVPWQPVRLLFENIHACPVFGDCPIFFMKNFYQPHVKWQHVSYVKPVWRCRKAQKVDEDIPRMMVPVTVTKAGVQYTVHGFGRNKAQAKRAAAKLALKMLNL</sequence>
<dbReference type="GO" id="GO:0031054">
    <property type="term" value="P:pre-miRNA processing"/>
    <property type="evidence" value="ECO:0007669"/>
    <property type="project" value="TreeGrafter"/>
</dbReference>
<keyword evidence="6 7" id="KW-0694">RNA-binding</keyword>
<dbReference type="PANTHER" id="PTHR14950">
    <property type="entry name" value="DICER-RELATED"/>
    <property type="match status" value="1"/>
</dbReference>
<evidence type="ECO:0000256" key="1">
    <source>
        <dbReference type="ARBA" id="ARBA00001936"/>
    </source>
</evidence>
<dbReference type="FunFam" id="1.10.1520.10:FF:000004">
    <property type="entry name" value="Endoribonuclease dicer-like 1"/>
    <property type="match status" value="1"/>
</dbReference>
<dbReference type="GO" id="GO:0030422">
    <property type="term" value="P:siRNA processing"/>
    <property type="evidence" value="ECO:0007669"/>
    <property type="project" value="TreeGrafter"/>
</dbReference>
<feature type="domain" description="RNase III" evidence="9">
    <location>
        <begin position="34"/>
        <end position="173"/>
    </location>
</feature>
<evidence type="ECO:0000313" key="10">
    <source>
        <dbReference type="EMBL" id="GBP91875.1"/>
    </source>
</evidence>
<dbReference type="PANTHER" id="PTHR14950:SF37">
    <property type="entry name" value="ENDORIBONUCLEASE DICER"/>
    <property type="match status" value="1"/>
</dbReference>
<evidence type="ECO:0000259" key="8">
    <source>
        <dbReference type="PROSITE" id="PS50137"/>
    </source>
</evidence>
<dbReference type="EMBL" id="BGZK01002219">
    <property type="protein sequence ID" value="GBP91875.1"/>
    <property type="molecule type" value="Genomic_DNA"/>
</dbReference>
<dbReference type="Gene3D" id="1.10.1520.10">
    <property type="entry name" value="Ribonuclease III domain"/>
    <property type="match status" value="1"/>
</dbReference>
<dbReference type="GO" id="GO:0005634">
    <property type="term" value="C:nucleus"/>
    <property type="evidence" value="ECO:0007669"/>
    <property type="project" value="TreeGrafter"/>
</dbReference>
<evidence type="ECO:0000256" key="3">
    <source>
        <dbReference type="ARBA" id="ARBA00022723"/>
    </source>
</evidence>
<evidence type="ECO:0000313" key="11">
    <source>
        <dbReference type="Proteomes" id="UP000299102"/>
    </source>
</evidence>
<proteinExistence type="predicted"/>
<keyword evidence="3" id="KW-0479">Metal-binding</keyword>
<dbReference type="SMART" id="SM00535">
    <property type="entry name" value="RIBOc"/>
    <property type="match status" value="1"/>
</dbReference>
<dbReference type="GO" id="GO:0005737">
    <property type="term" value="C:cytoplasm"/>
    <property type="evidence" value="ECO:0007669"/>
    <property type="project" value="TreeGrafter"/>
</dbReference>
<evidence type="ECO:0000256" key="2">
    <source>
        <dbReference type="ARBA" id="ARBA00001946"/>
    </source>
</evidence>
<protein>
    <submittedName>
        <fullName evidence="10">Endoribonuclease Dcr-1</fullName>
    </submittedName>
</protein>
<dbReference type="GO" id="GO:0004525">
    <property type="term" value="F:ribonuclease III activity"/>
    <property type="evidence" value="ECO:0007669"/>
    <property type="project" value="InterPro"/>
</dbReference>
<reference evidence="10 11" key="1">
    <citation type="journal article" date="2019" name="Commun. Biol.">
        <title>The bagworm genome reveals a unique fibroin gene that provides high tensile strength.</title>
        <authorList>
            <person name="Kono N."/>
            <person name="Nakamura H."/>
            <person name="Ohtoshi R."/>
            <person name="Tomita M."/>
            <person name="Numata K."/>
            <person name="Arakawa K."/>
        </authorList>
    </citation>
    <scope>NUCLEOTIDE SEQUENCE [LARGE SCALE GENOMIC DNA]</scope>
</reference>
<evidence type="ECO:0000259" key="9">
    <source>
        <dbReference type="PROSITE" id="PS50142"/>
    </source>
</evidence>
<organism evidence="10 11">
    <name type="scientific">Eumeta variegata</name>
    <name type="common">Bagworm moth</name>
    <name type="synonym">Eumeta japonica</name>
    <dbReference type="NCBI Taxonomy" id="151549"/>
    <lineage>
        <taxon>Eukaryota</taxon>
        <taxon>Metazoa</taxon>
        <taxon>Ecdysozoa</taxon>
        <taxon>Arthropoda</taxon>
        <taxon>Hexapoda</taxon>
        <taxon>Insecta</taxon>
        <taxon>Pterygota</taxon>
        <taxon>Neoptera</taxon>
        <taxon>Endopterygota</taxon>
        <taxon>Lepidoptera</taxon>
        <taxon>Glossata</taxon>
        <taxon>Ditrysia</taxon>
        <taxon>Tineoidea</taxon>
        <taxon>Psychidae</taxon>
        <taxon>Oiketicinae</taxon>
        <taxon>Eumeta</taxon>
    </lineage>
</organism>
<dbReference type="SUPFAM" id="SSF54768">
    <property type="entry name" value="dsRNA-binding domain-like"/>
    <property type="match status" value="1"/>
</dbReference>
<evidence type="ECO:0000256" key="6">
    <source>
        <dbReference type="ARBA" id="ARBA00022884"/>
    </source>
</evidence>
<dbReference type="InterPro" id="IPR000999">
    <property type="entry name" value="RNase_III_dom"/>
</dbReference>
<dbReference type="PROSITE" id="PS50142">
    <property type="entry name" value="RNASE_3_2"/>
    <property type="match status" value="1"/>
</dbReference>
<feature type="domain" description="DRBM" evidence="8">
    <location>
        <begin position="269"/>
        <end position="298"/>
    </location>
</feature>
<dbReference type="GO" id="GO:0070578">
    <property type="term" value="C:RISC-loading complex"/>
    <property type="evidence" value="ECO:0007669"/>
    <property type="project" value="TreeGrafter"/>
</dbReference>
<keyword evidence="11" id="KW-1185">Reference proteome</keyword>
<dbReference type="Proteomes" id="UP000299102">
    <property type="component" value="Unassembled WGS sequence"/>
</dbReference>
<keyword evidence="4" id="KW-0378">Hydrolase</keyword>
<dbReference type="AlphaFoldDB" id="A0A4C1ZYZ0"/>
<evidence type="ECO:0000256" key="7">
    <source>
        <dbReference type="PROSITE-ProRule" id="PRU00266"/>
    </source>
</evidence>
<keyword evidence="5" id="KW-0460">Magnesium</keyword>
<accession>A0A4C1ZYZ0</accession>
<dbReference type="GO" id="GO:0006309">
    <property type="term" value="P:apoptotic DNA fragmentation"/>
    <property type="evidence" value="ECO:0007669"/>
    <property type="project" value="TreeGrafter"/>
</dbReference>
<dbReference type="Pfam" id="PF00636">
    <property type="entry name" value="Ribonuclease_3"/>
    <property type="match status" value="1"/>
</dbReference>
<comment type="cofactor">
    <cofactor evidence="1">
        <name>Mn(2+)</name>
        <dbReference type="ChEBI" id="CHEBI:29035"/>
    </cofactor>
</comment>
<name>A0A4C1ZYZ0_EUMVA</name>
<dbReference type="GO" id="GO:0004530">
    <property type="term" value="F:deoxyribonuclease I activity"/>
    <property type="evidence" value="ECO:0007669"/>
    <property type="project" value="TreeGrafter"/>
</dbReference>